<evidence type="ECO:0000256" key="2">
    <source>
        <dbReference type="ARBA" id="ARBA00022729"/>
    </source>
</evidence>
<name>A0A6P4XKK6_BRABE</name>
<dbReference type="AlphaFoldDB" id="A0A6P4XKK6"/>
<keyword evidence="1" id="KW-0433">Leucine-rich repeat</keyword>
<evidence type="ECO:0000259" key="6">
    <source>
        <dbReference type="SMART" id="SM00082"/>
    </source>
</evidence>
<keyword evidence="4" id="KW-0472">Membrane</keyword>
<evidence type="ECO:0000313" key="7">
    <source>
        <dbReference type="Proteomes" id="UP000515135"/>
    </source>
</evidence>
<keyword evidence="7" id="KW-1185">Reference proteome</keyword>
<keyword evidence="2 5" id="KW-0732">Signal</keyword>
<feature type="signal peptide" evidence="5">
    <location>
        <begin position="1"/>
        <end position="21"/>
    </location>
</feature>
<dbReference type="InterPro" id="IPR050467">
    <property type="entry name" value="LRFN"/>
</dbReference>
<keyword evidence="3" id="KW-0677">Repeat</keyword>
<dbReference type="InterPro" id="IPR032675">
    <property type="entry name" value="LRR_dom_sf"/>
</dbReference>
<dbReference type="RefSeq" id="XP_019617090.1">
    <property type="nucleotide sequence ID" value="XM_019761531.1"/>
</dbReference>
<dbReference type="PROSITE" id="PS51450">
    <property type="entry name" value="LRR"/>
    <property type="match status" value="1"/>
</dbReference>
<gene>
    <name evidence="8" type="primary">LOC109464524</name>
</gene>
<feature type="domain" description="LRRCT" evidence="6">
    <location>
        <begin position="208"/>
        <end position="259"/>
    </location>
</feature>
<dbReference type="Pfam" id="PF13855">
    <property type="entry name" value="LRR_8"/>
    <property type="match status" value="1"/>
</dbReference>
<dbReference type="KEGG" id="bbel:109464524"/>
<dbReference type="SMART" id="SM00369">
    <property type="entry name" value="LRR_TYP"/>
    <property type="match status" value="4"/>
</dbReference>
<evidence type="ECO:0000256" key="1">
    <source>
        <dbReference type="ARBA" id="ARBA00022614"/>
    </source>
</evidence>
<dbReference type="PANTHER" id="PTHR45842:SF22">
    <property type="entry name" value="INSULIN-LIKE GROWTH FACTOR-BINDING PROTEIN COMPLEX ACID LABILE SUBUNIT ISOFORM X1"/>
    <property type="match status" value="1"/>
</dbReference>
<proteinExistence type="predicted"/>
<accession>A0A6P4XKK6</accession>
<feature type="chain" id="PRO_5028340081" evidence="5">
    <location>
        <begin position="22"/>
        <end position="406"/>
    </location>
</feature>
<dbReference type="InterPro" id="IPR003591">
    <property type="entry name" value="Leu-rich_rpt_typical-subtyp"/>
</dbReference>
<keyword evidence="4" id="KW-0812">Transmembrane</keyword>
<dbReference type="SMART" id="SM00082">
    <property type="entry name" value="LRRCT"/>
    <property type="match status" value="1"/>
</dbReference>
<dbReference type="OrthoDB" id="694479at2759"/>
<sequence>MLLIFVLAVALIPNYVPISLALPCERSCACYEGAYIAACADRGLFSVPRSFSPTVMQIDLQDNKITQLPRAAFKGISNSSKPSRLNMSNNGLLFIEDHALETLTNLFTLDLSRNNLSLVTDYSFRGLRRLRYLYLQNNMIKSVSENAFLGIINIRRLNFSGNRLTEVPWPGSADVLEKFDVSRNLIQTSPAIPNVETASSLDIWFGENPWGCDCELTHFLKSLETAGDNIHVRDRDKMACAGPENLKGETLDVLVAGIKGIVSTCCPTNGSESPVCKSGETSEMFKRFSVANVTTKPVSSVSTMTVQSESSHNRTLTPSNPTTVWRFTTTTKKSTTGRNDVNNKPLRQTTEVVILLDSNPISDSNPSHKDIFTLVEISVYFALTVGSFVGILYFALKLAWSKMCVK</sequence>
<dbReference type="Proteomes" id="UP000515135">
    <property type="component" value="Unplaced"/>
</dbReference>
<dbReference type="InterPro" id="IPR000483">
    <property type="entry name" value="Cys-rich_flank_reg_C"/>
</dbReference>
<protein>
    <submittedName>
        <fullName evidence="8">Leucine-rich repeat and fibronectin type-III domain-containing protein 5-like</fullName>
    </submittedName>
</protein>
<keyword evidence="4" id="KW-1133">Transmembrane helix</keyword>
<dbReference type="Gene3D" id="3.80.10.10">
    <property type="entry name" value="Ribonuclease Inhibitor"/>
    <property type="match status" value="1"/>
</dbReference>
<evidence type="ECO:0000256" key="4">
    <source>
        <dbReference type="SAM" id="Phobius"/>
    </source>
</evidence>
<evidence type="ECO:0000313" key="8">
    <source>
        <dbReference type="RefSeq" id="XP_019617090.1"/>
    </source>
</evidence>
<dbReference type="InterPro" id="IPR001611">
    <property type="entry name" value="Leu-rich_rpt"/>
</dbReference>
<dbReference type="SUPFAM" id="SSF52058">
    <property type="entry name" value="L domain-like"/>
    <property type="match status" value="1"/>
</dbReference>
<dbReference type="GeneID" id="109464524"/>
<organism evidence="7 8">
    <name type="scientific">Branchiostoma belcheri</name>
    <name type="common">Amphioxus</name>
    <dbReference type="NCBI Taxonomy" id="7741"/>
    <lineage>
        <taxon>Eukaryota</taxon>
        <taxon>Metazoa</taxon>
        <taxon>Chordata</taxon>
        <taxon>Cephalochordata</taxon>
        <taxon>Leptocardii</taxon>
        <taxon>Amphioxiformes</taxon>
        <taxon>Branchiostomatidae</taxon>
        <taxon>Branchiostoma</taxon>
    </lineage>
</organism>
<evidence type="ECO:0000256" key="3">
    <source>
        <dbReference type="ARBA" id="ARBA00022737"/>
    </source>
</evidence>
<dbReference type="PANTHER" id="PTHR45842">
    <property type="entry name" value="SYNAPTIC ADHESION-LIKE MOLECULE SALM"/>
    <property type="match status" value="1"/>
</dbReference>
<reference evidence="8" key="1">
    <citation type="submission" date="2025-08" db="UniProtKB">
        <authorList>
            <consortium name="RefSeq"/>
        </authorList>
    </citation>
    <scope>IDENTIFICATION</scope>
    <source>
        <tissue evidence="8">Gonad</tissue>
    </source>
</reference>
<feature type="transmembrane region" description="Helical" evidence="4">
    <location>
        <begin position="377"/>
        <end position="396"/>
    </location>
</feature>
<evidence type="ECO:0000256" key="5">
    <source>
        <dbReference type="SAM" id="SignalP"/>
    </source>
</evidence>